<dbReference type="AlphaFoldDB" id="G0N873"/>
<keyword evidence="2" id="KW-1185">Reference proteome</keyword>
<name>G0N873_CAEBE</name>
<evidence type="ECO:0000313" key="2">
    <source>
        <dbReference type="Proteomes" id="UP000008068"/>
    </source>
</evidence>
<evidence type="ECO:0000313" key="1">
    <source>
        <dbReference type="EMBL" id="EGT55070.1"/>
    </source>
</evidence>
<accession>G0N873</accession>
<reference evidence="2" key="1">
    <citation type="submission" date="2011-07" db="EMBL/GenBank/DDBJ databases">
        <authorList>
            <consortium name="Caenorhabditis brenneri Sequencing and Analysis Consortium"/>
            <person name="Wilson R.K."/>
        </authorList>
    </citation>
    <scope>NUCLEOTIDE SEQUENCE [LARGE SCALE GENOMIC DNA]</scope>
    <source>
        <strain evidence="2">PB2801</strain>
    </source>
</reference>
<gene>
    <name evidence="1" type="ORF">CAEBREN_06658</name>
</gene>
<proteinExistence type="predicted"/>
<dbReference type="InParanoid" id="G0N873"/>
<dbReference type="HOGENOM" id="CLU_2690018_0_0_1"/>
<protein>
    <submittedName>
        <fullName evidence="1">Uncharacterized protein</fullName>
    </submittedName>
</protein>
<dbReference type="Proteomes" id="UP000008068">
    <property type="component" value="Unassembled WGS sequence"/>
</dbReference>
<organism evidence="2">
    <name type="scientific">Caenorhabditis brenneri</name>
    <name type="common">Nematode worm</name>
    <dbReference type="NCBI Taxonomy" id="135651"/>
    <lineage>
        <taxon>Eukaryota</taxon>
        <taxon>Metazoa</taxon>
        <taxon>Ecdysozoa</taxon>
        <taxon>Nematoda</taxon>
        <taxon>Chromadorea</taxon>
        <taxon>Rhabditida</taxon>
        <taxon>Rhabditina</taxon>
        <taxon>Rhabditomorpha</taxon>
        <taxon>Rhabditoidea</taxon>
        <taxon>Rhabditidae</taxon>
        <taxon>Peloderinae</taxon>
        <taxon>Caenorhabditis</taxon>
    </lineage>
</organism>
<dbReference type="EMBL" id="GL379849">
    <property type="protein sequence ID" value="EGT55070.1"/>
    <property type="molecule type" value="Genomic_DNA"/>
</dbReference>
<sequence>MKSLNFGPRHSLYATAQVFLREMDFTQTTRNNWYSQHERLVLENKLKVLICAPVRSVKHEAPEDKKKKEGHPMA</sequence>